<proteinExistence type="inferred from homology"/>
<dbReference type="InterPro" id="IPR008978">
    <property type="entry name" value="HSP20-like_chaperone"/>
</dbReference>
<dbReference type="PANTHER" id="PTHR11527">
    <property type="entry name" value="HEAT-SHOCK PROTEIN 20 FAMILY MEMBER"/>
    <property type="match status" value="1"/>
</dbReference>
<sequence length="144" mass="16470">MTLVRFQNRPNGYASFNNLLSDVLPQMPSLYKEDLKNPVPVNIRETEKEYVLELVAPGMKKEDFSVKIDDNLLTISAEKNEEVANEGEKFVRKEFKFQSFKRSFTLDEKINADGISAQYVNGVLTLNLPKKEEVKPATKQISIQ</sequence>
<feature type="domain" description="SHSP" evidence="3">
    <location>
        <begin position="30"/>
        <end position="144"/>
    </location>
</feature>
<comment type="similarity">
    <text evidence="1 2">Belongs to the small heat shock protein (HSP20) family.</text>
</comment>
<dbReference type="Pfam" id="PF00011">
    <property type="entry name" value="HSP20"/>
    <property type="match status" value="1"/>
</dbReference>
<protein>
    <submittedName>
        <fullName evidence="4">Hsp20/alpha crystallin family protein</fullName>
    </submittedName>
</protein>
<accession>A0A5B8UDN1</accession>
<organism evidence="4 5">
    <name type="scientific">Flavisolibacter ginsenosidimutans</name>
    <dbReference type="NCBI Taxonomy" id="661481"/>
    <lineage>
        <taxon>Bacteria</taxon>
        <taxon>Pseudomonadati</taxon>
        <taxon>Bacteroidota</taxon>
        <taxon>Chitinophagia</taxon>
        <taxon>Chitinophagales</taxon>
        <taxon>Chitinophagaceae</taxon>
        <taxon>Flavisolibacter</taxon>
    </lineage>
</organism>
<dbReference type="AlphaFoldDB" id="A0A5B8UDN1"/>
<gene>
    <name evidence="4" type="ORF">FSB75_01745</name>
</gene>
<dbReference type="Gene3D" id="2.60.40.790">
    <property type="match status" value="1"/>
</dbReference>
<name>A0A5B8UDN1_9BACT</name>
<dbReference type="CDD" id="cd06464">
    <property type="entry name" value="ACD_sHsps-like"/>
    <property type="match status" value="1"/>
</dbReference>
<dbReference type="OrthoDB" id="9814487at2"/>
<dbReference type="KEGG" id="fgg:FSB75_01745"/>
<dbReference type="EMBL" id="CP042433">
    <property type="protein sequence ID" value="QEC54674.1"/>
    <property type="molecule type" value="Genomic_DNA"/>
</dbReference>
<dbReference type="InterPro" id="IPR002068">
    <property type="entry name" value="A-crystallin/Hsp20_dom"/>
</dbReference>
<dbReference type="InterPro" id="IPR031107">
    <property type="entry name" value="Small_HSP"/>
</dbReference>
<keyword evidence="5" id="KW-1185">Reference proteome</keyword>
<evidence type="ECO:0000259" key="3">
    <source>
        <dbReference type="PROSITE" id="PS01031"/>
    </source>
</evidence>
<dbReference type="RefSeq" id="WP_146781827.1">
    <property type="nucleotide sequence ID" value="NZ_BAABIO010000006.1"/>
</dbReference>
<evidence type="ECO:0000313" key="5">
    <source>
        <dbReference type="Proteomes" id="UP000321204"/>
    </source>
</evidence>
<dbReference type="Proteomes" id="UP000321204">
    <property type="component" value="Chromosome"/>
</dbReference>
<evidence type="ECO:0000256" key="1">
    <source>
        <dbReference type="PROSITE-ProRule" id="PRU00285"/>
    </source>
</evidence>
<reference evidence="4 5" key="1">
    <citation type="journal article" date="2015" name="Int. J. Syst. Evol. Microbiol.">
        <title>Flavisolibacter ginsenosidimutans sp. nov., with ginsenoside-converting activity isolated from soil used for cultivating ginseng.</title>
        <authorList>
            <person name="Zhao Y."/>
            <person name="Liu Q."/>
            <person name="Kang M.S."/>
            <person name="Jin F."/>
            <person name="Yu H."/>
            <person name="Im W.T."/>
        </authorList>
    </citation>
    <scope>NUCLEOTIDE SEQUENCE [LARGE SCALE GENOMIC DNA]</scope>
    <source>
        <strain evidence="4 5">Gsoil 636</strain>
    </source>
</reference>
<dbReference type="PROSITE" id="PS01031">
    <property type="entry name" value="SHSP"/>
    <property type="match status" value="1"/>
</dbReference>
<evidence type="ECO:0000256" key="2">
    <source>
        <dbReference type="RuleBase" id="RU003616"/>
    </source>
</evidence>
<dbReference type="SUPFAM" id="SSF49764">
    <property type="entry name" value="HSP20-like chaperones"/>
    <property type="match status" value="1"/>
</dbReference>
<evidence type="ECO:0000313" key="4">
    <source>
        <dbReference type="EMBL" id="QEC54674.1"/>
    </source>
</evidence>